<evidence type="ECO:0000313" key="3">
    <source>
        <dbReference type="Proteomes" id="UP000014760"/>
    </source>
</evidence>
<dbReference type="EnsemblMetazoa" id="CapteT218468">
    <property type="protein sequence ID" value="CapteP218468"/>
    <property type="gene ID" value="CapteG218468"/>
</dbReference>
<accession>R7VM16</accession>
<proteinExistence type="predicted"/>
<dbReference type="HOGENOM" id="CLU_1012815_0_0_1"/>
<dbReference type="EMBL" id="AMQN01000512">
    <property type="status" value="NOT_ANNOTATED_CDS"/>
    <property type="molecule type" value="Genomic_DNA"/>
</dbReference>
<dbReference type="OrthoDB" id="8915690at2759"/>
<reference evidence="3" key="1">
    <citation type="submission" date="2012-12" db="EMBL/GenBank/DDBJ databases">
        <authorList>
            <person name="Hellsten U."/>
            <person name="Grimwood J."/>
            <person name="Chapman J.A."/>
            <person name="Shapiro H."/>
            <person name="Aerts A."/>
            <person name="Otillar R.P."/>
            <person name="Terry A.Y."/>
            <person name="Boore J.L."/>
            <person name="Simakov O."/>
            <person name="Marletaz F."/>
            <person name="Cho S.-J."/>
            <person name="Edsinger-Gonzales E."/>
            <person name="Havlak P."/>
            <person name="Kuo D.-H."/>
            <person name="Larsson T."/>
            <person name="Lv J."/>
            <person name="Arendt D."/>
            <person name="Savage R."/>
            <person name="Osoegawa K."/>
            <person name="de Jong P."/>
            <person name="Lindberg D.R."/>
            <person name="Seaver E.C."/>
            <person name="Weisblat D.A."/>
            <person name="Putnam N.H."/>
            <person name="Grigoriev I.V."/>
            <person name="Rokhsar D.S."/>
        </authorList>
    </citation>
    <scope>NUCLEOTIDE SEQUENCE</scope>
    <source>
        <strain evidence="3">I ESC-2004</strain>
    </source>
</reference>
<dbReference type="OMA" id="IEMEGSM"/>
<dbReference type="EMBL" id="KB291799">
    <property type="protein sequence ID" value="ELU18741.1"/>
    <property type="molecule type" value="Genomic_DNA"/>
</dbReference>
<dbReference type="Proteomes" id="UP000014760">
    <property type="component" value="Unassembled WGS sequence"/>
</dbReference>
<reference evidence="1 3" key="2">
    <citation type="journal article" date="2013" name="Nature">
        <title>Insights into bilaterian evolution from three spiralian genomes.</title>
        <authorList>
            <person name="Simakov O."/>
            <person name="Marletaz F."/>
            <person name="Cho S.J."/>
            <person name="Edsinger-Gonzales E."/>
            <person name="Havlak P."/>
            <person name="Hellsten U."/>
            <person name="Kuo D.H."/>
            <person name="Larsson T."/>
            <person name="Lv J."/>
            <person name="Arendt D."/>
            <person name="Savage R."/>
            <person name="Osoegawa K."/>
            <person name="de Jong P."/>
            <person name="Grimwood J."/>
            <person name="Chapman J.A."/>
            <person name="Shapiro H."/>
            <person name="Aerts A."/>
            <person name="Otillar R.P."/>
            <person name="Terry A.Y."/>
            <person name="Boore J.L."/>
            <person name="Grigoriev I.V."/>
            <person name="Lindberg D.R."/>
            <person name="Seaver E.C."/>
            <person name="Weisblat D.A."/>
            <person name="Putnam N.H."/>
            <person name="Rokhsar D.S."/>
        </authorList>
    </citation>
    <scope>NUCLEOTIDE SEQUENCE</scope>
    <source>
        <strain evidence="1 3">I ESC-2004</strain>
    </source>
</reference>
<protein>
    <submittedName>
        <fullName evidence="1 2">Uncharacterized protein</fullName>
    </submittedName>
</protein>
<organism evidence="1">
    <name type="scientific">Capitella teleta</name>
    <name type="common">Polychaete worm</name>
    <dbReference type="NCBI Taxonomy" id="283909"/>
    <lineage>
        <taxon>Eukaryota</taxon>
        <taxon>Metazoa</taxon>
        <taxon>Spiralia</taxon>
        <taxon>Lophotrochozoa</taxon>
        <taxon>Annelida</taxon>
        <taxon>Polychaeta</taxon>
        <taxon>Sedentaria</taxon>
        <taxon>Scolecida</taxon>
        <taxon>Capitellidae</taxon>
        <taxon>Capitella</taxon>
    </lineage>
</organism>
<dbReference type="AlphaFoldDB" id="R7VM16"/>
<evidence type="ECO:0000313" key="2">
    <source>
        <dbReference type="EnsemblMetazoa" id="CapteP218468"/>
    </source>
</evidence>
<evidence type="ECO:0000313" key="1">
    <source>
        <dbReference type="EMBL" id="ELU18741.1"/>
    </source>
</evidence>
<keyword evidence="3" id="KW-1185">Reference proteome</keyword>
<gene>
    <name evidence="1" type="ORF">CAPTEDRAFT_218468</name>
</gene>
<name>R7VM16_CAPTE</name>
<sequence>MSRKRRSFVQQANFINCPSRARTPALLNGLTVDSGLPNRMHTEGVLSVEYVELLLKTQQTAFQGFFHTFMDSNNNRVNGVLTSLIKLKRAPAVVPDRIQHLLGRDYKVSTTVEHIEDKINIIDVQCDYLKNQSHRNNLHVDGIPKDPQESWVGTEDKKVHKTGKNHPLHLACAPDGSCNHSMVVTFNSFKDRDSVLKRAKERRPHLLFLSEDFSRRVLEVHRSHLPSLKRHKEEGGIAYLTFNKLIVRDGHWPLQPSQSPPLSQTPLLYQMPLSF</sequence>
<reference evidence="2" key="3">
    <citation type="submission" date="2015-06" db="UniProtKB">
        <authorList>
            <consortium name="EnsemblMetazoa"/>
        </authorList>
    </citation>
    <scope>IDENTIFICATION</scope>
</reference>